<accession>S5SZV1</accession>
<gene>
    <name evidence="10" type="ORF">B841_01585</name>
</gene>
<dbReference type="HOGENOM" id="CLU_064089_1_1_11"/>
<keyword evidence="11" id="KW-1185">Reference proteome</keyword>
<evidence type="ECO:0000256" key="2">
    <source>
        <dbReference type="ARBA" id="ARBA00022475"/>
    </source>
</evidence>
<evidence type="ECO:0000256" key="5">
    <source>
        <dbReference type="ARBA" id="ARBA00023136"/>
    </source>
</evidence>
<keyword evidence="5 7" id="KW-0472">Membrane</keyword>
<evidence type="ECO:0000256" key="6">
    <source>
        <dbReference type="SAM" id="MobiDB-lite"/>
    </source>
</evidence>
<sequence>MTALPLLLLAAALIVPAARPRRRLGPPDGRTNPKNPRDGPADQPDRFHLAGDIDLFAALIDAGLSTAASARAVAAAATGATAGHWHTVAALLAVGVTPQRAWADVAHVDGLGELARLARLSDRSGAALAQACRRIADGLREGAGTSATATAERAGVLIALPLSVCFLPAFLLLGLAPVVIGLGSELLPF</sequence>
<dbReference type="eggNOG" id="COG2064">
    <property type="taxonomic scope" value="Bacteria"/>
</dbReference>
<evidence type="ECO:0000256" key="4">
    <source>
        <dbReference type="ARBA" id="ARBA00022989"/>
    </source>
</evidence>
<dbReference type="Proteomes" id="UP000015388">
    <property type="component" value="Chromosome"/>
</dbReference>
<protein>
    <recommendedName>
        <fullName evidence="9">Type II secretion system protein GspF domain-containing protein</fullName>
    </recommendedName>
</protein>
<keyword evidence="2" id="KW-1003">Cell membrane</keyword>
<reference evidence="10 11" key="1">
    <citation type="submission" date="2012-11" db="EMBL/GenBank/DDBJ databases">
        <title>The complete genome sequence of Corynebacterium maris Coryn-1 (=DSM 45190).</title>
        <authorList>
            <person name="Schaffert L."/>
            <person name="Albersmeier A."/>
            <person name="Kalinowski J."/>
            <person name="Ruckert C."/>
        </authorList>
    </citation>
    <scope>NUCLEOTIDE SEQUENCE [LARGE SCALE GENOMIC DNA]</scope>
    <source>
        <strain evidence="11">Coryn-1</strain>
    </source>
</reference>
<evidence type="ECO:0000313" key="11">
    <source>
        <dbReference type="Proteomes" id="UP000015388"/>
    </source>
</evidence>
<evidence type="ECO:0000256" key="8">
    <source>
        <dbReference type="SAM" id="SignalP"/>
    </source>
</evidence>
<dbReference type="PATRIC" id="fig|1224163.3.peg.320"/>
<dbReference type="RefSeq" id="WP_020933735.1">
    <property type="nucleotide sequence ID" value="NC_021915.1"/>
</dbReference>
<feature type="compositionally biased region" description="Basic and acidic residues" evidence="6">
    <location>
        <begin position="35"/>
        <end position="44"/>
    </location>
</feature>
<comment type="subcellular location">
    <subcellularLocation>
        <location evidence="1">Cell membrane</location>
        <topology evidence="1">Multi-pass membrane protein</topology>
    </subcellularLocation>
</comment>
<evidence type="ECO:0000259" key="9">
    <source>
        <dbReference type="Pfam" id="PF00482"/>
    </source>
</evidence>
<dbReference type="GO" id="GO:0005886">
    <property type="term" value="C:plasma membrane"/>
    <property type="evidence" value="ECO:0007669"/>
    <property type="project" value="UniProtKB-SubCell"/>
</dbReference>
<keyword evidence="3 7" id="KW-0812">Transmembrane</keyword>
<dbReference type="PANTHER" id="PTHR35007:SF3">
    <property type="entry name" value="POSSIBLE CONSERVED ALANINE RICH MEMBRANE PROTEIN"/>
    <property type="match status" value="1"/>
</dbReference>
<feature type="transmembrane region" description="Helical" evidence="7">
    <location>
        <begin position="156"/>
        <end position="182"/>
    </location>
</feature>
<dbReference type="InterPro" id="IPR018076">
    <property type="entry name" value="T2SS_GspF_dom"/>
</dbReference>
<dbReference type="EMBL" id="CP003924">
    <property type="protein sequence ID" value="AGS33800.1"/>
    <property type="molecule type" value="Genomic_DNA"/>
</dbReference>
<feature type="chain" id="PRO_5039506709" description="Type II secretion system protein GspF domain-containing protein" evidence="8">
    <location>
        <begin position="18"/>
        <end position="189"/>
    </location>
</feature>
<dbReference type="STRING" id="1224163.B841_01585"/>
<organism evidence="10 11">
    <name type="scientific">Corynebacterium maris DSM 45190</name>
    <dbReference type="NCBI Taxonomy" id="1224163"/>
    <lineage>
        <taxon>Bacteria</taxon>
        <taxon>Bacillati</taxon>
        <taxon>Actinomycetota</taxon>
        <taxon>Actinomycetes</taxon>
        <taxon>Mycobacteriales</taxon>
        <taxon>Corynebacteriaceae</taxon>
        <taxon>Corynebacterium</taxon>
    </lineage>
</organism>
<proteinExistence type="predicted"/>
<feature type="region of interest" description="Disordered" evidence="6">
    <location>
        <begin position="20"/>
        <end position="44"/>
    </location>
</feature>
<dbReference type="PANTHER" id="PTHR35007">
    <property type="entry name" value="INTEGRAL MEMBRANE PROTEIN-RELATED"/>
    <property type="match status" value="1"/>
</dbReference>
<keyword evidence="4 7" id="KW-1133">Transmembrane helix</keyword>
<keyword evidence="8" id="KW-0732">Signal</keyword>
<evidence type="ECO:0000256" key="7">
    <source>
        <dbReference type="SAM" id="Phobius"/>
    </source>
</evidence>
<dbReference type="OrthoDB" id="3267562at2"/>
<dbReference type="AlphaFoldDB" id="S5SZV1"/>
<feature type="signal peptide" evidence="8">
    <location>
        <begin position="1"/>
        <end position="17"/>
    </location>
</feature>
<dbReference type="KEGG" id="cmd:B841_01585"/>
<feature type="domain" description="Type II secretion system protein GspF" evidence="9">
    <location>
        <begin position="53"/>
        <end position="175"/>
    </location>
</feature>
<name>S5SZV1_9CORY</name>
<dbReference type="Pfam" id="PF00482">
    <property type="entry name" value="T2SSF"/>
    <property type="match status" value="1"/>
</dbReference>
<evidence type="ECO:0000256" key="3">
    <source>
        <dbReference type="ARBA" id="ARBA00022692"/>
    </source>
</evidence>
<evidence type="ECO:0000256" key="1">
    <source>
        <dbReference type="ARBA" id="ARBA00004651"/>
    </source>
</evidence>
<evidence type="ECO:0000313" key="10">
    <source>
        <dbReference type="EMBL" id="AGS33800.1"/>
    </source>
</evidence>